<reference evidence="8" key="1">
    <citation type="submission" date="2017-09" db="EMBL/GenBank/DDBJ databases">
        <title>Polyketide synthases of a Diaporthe helianthi virulent isolate.</title>
        <authorList>
            <person name="Baroncelli R."/>
        </authorList>
    </citation>
    <scope>NUCLEOTIDE SEQUENCE [LARGE SCALE GENOMIC DNA]</scope>
    <source>
        <strain evidence="8">7/96</strain>
    </source>
</reference>
<evidence type="ECO:0000313" key="8">
    <source>
        <dbReference type="EMBL" id="POS76250.1"/>
    </source>
</evidence>
<gene>
    <name evidence="8" type="ORF">DHEL01_v205356</name>
</gene>
<protein>
    <recommendedName>
        <fullName evidence="10">Mis6 domain-containing protein</fullName>
    </recommendedName>
</protein>
<dbReference type="PANTHER" id="PTHR48208:SF2">
    <property type="entry name" value="CENTROMERE PROTEIN I"/>
    <property type="match status" value="1"/>
</dbReference>
<evidence type="ECO:0000256" key="5">
    <source>
        <dbReference type="ARBA" id="ARBA00023242"/>
    </source>
</evidence>
<evidence type="ECO:0000256" key="6">
    <source>
        <dbReference type="ARBA" id="ARBA00023328"/>
    </source>
</evidence>
<evidence type="ECO:0000313" key="9">
    <source>
        <dbReference type="Proteomes" id="UP000094444"/>
    </source>
</evidence>
<dbReference type="Pfam" id="PF07778">
    <property type="entry name" value="CENP-I"/>
    <property type="match status" value="1"/>
</dbReference>
<evidence type="ECO:0000256" key="3">
    <source>
        <dbReference type="ARBA" id="ARBA00005470"/>
    </source>
</evidence>
<dbReference type="Proteomes" id="UP000094444">
    <property type="component" value="Unassembled WGS sequence"/>
</dbReference>
<dbReference type="OrthoDB" id="6347512at2759"/>
<dbReference type="AlphaFoldDB" id="A0A2P5I171"/>
<evidence type="ECO:0000256" key="7">
    <source>
        <dbReference type="SAM" id="MobiDB-lite"/>
    </source>
</evidence>
<comment type="similarity">
    <text evidence="3">Belongs to the CENP-I/CTF3 family.</text>
</comment>
<dbReference type="CDD" id="cd22647">
    <property type="entry name" value="CTF3_NTD_HEAT"/>
    <property type="match status" value="1"/>
</dbReference>
<evidence type="ECO:0008006" key="10">
    <source>
        <dbReference type="Google" id="ProtNLM"/>
    </source>
</evidence>
<dbReference type="STRING" id="158607.A0A2P5I171"/>
<dbReference type="InterPro" id="IPR012485">
    <property type="entry name" value="CENP-I"/>
</dbReference>
<dbReference type="PANTHER" id="PTHR48208">
    <property type="entry name" value="CENTROMERE PROTEIN I"/>
    <property type="match status" value="1"/>
</dbReference>
<proteinExistence type="inferred from homology"/>
<evidence type="ECO:0000256" key="1">
    <source>
        <dbReference type="ARBA" id="ARBA00004123"/>
    </source>
</evidence>
<keyword evidence="4" id="KW-0158">Chromosome</keyword>
<organism evidence="8 9">
    <name type="scientific">Diaporthe helianthi</name>
    <dbReference type="NCBI Taxonomy" id="158607"/>
    <lineage>
        <taxon>Eukaryota</taxon>
        <taxon>Fungi</taxon>
        <taxon>Dikarya</taxon>
        <taxon>Ascomycota</taxon>
        <taxon>Pezizomycotina</taxon>
        <taxon>Sordariomycetes</taxon>
        <taxon>Sordariomycetidae</taxon>
        <taxon>Diaporthales</taxon>
        <taxon>Diaporthaceae</taxon>
        <taxon>Diaporthe</taxon>
    </lineage>
</organism>
<dbReference type="GO" id="GO:0005634">
    <property type="term" value="C:nucleus"/>
    <property type="evidence" value="ECO:0007669"/>
    <property type="project" value="UniProtKB-SubCell"/>
</dbReference>
<comment type="subcellular location">
    <subcellularLocation>
        <location evidence="2">Chromosome</location>
        <location evidence="2">Centromere</location>
    </subcellularLocation>
    <subcellularLocation>
        <location evidence="1">Nucleus</location>
    </subcellularLocation>
</comment>
<feature type="region of interest" description="Disordered" evidence="7">
    <location>
        <begin position="251"/>
        <end position="272"/>
    </location>
</feature>
<accession>A0A2P5I171</accession>
<keyword evidence="5" id="KW-0539">Nucleus</keyword>
<keyword evidence="9" id="KW-1185">Reference proteome</keyword>
<sequence length="706" mass="78011">METEYKTRTRSLIDDVVEASKVPAKRRLVDVKPKVAELASVAYIQGILPDELLDLIDLIVSPSHLDQASLNSIIKNLYPTGKVSEDVAIKVIGCLGLGEIRPSLTLQSALLNWVIQVYHVLEVKAQAVLSRAYGVLFNLLDVSATRPQLFHILAIITRRKHVQHYRIQALLNLSRHTGADRHLQGLLRVYRNYYPEIVVGNMGKVNPFKMPDTEWRERLSVIQKMNRELQQSSSLQGPRDGFRTNQQLLAGSRANGSGGLPPVQTSNAHEKSVTLEEIDSAESLAANLEKIEQPDHLVAVLVDPLLQKFMMLRPDLNLRRASAWMDVQFAEILSGEADDRTVGETLRVILEYARATKDISPFFAGLIKLVGLRLHLKADFRVHDLLAYAPLLGPEDFSFMASTLQTALLDGSAASQLDLLALYTNMLRHWNVVLLANEADIPEHASKSIDRLVSHANQLALTALQTSPSAHTALKVLDFYERAAHVYSNGTLLRSLQITIPPVPLVYTLQFTTSLAVESRLCAVLAAYKQAFATYMANAAKALGPQYDKAQVNTFNGFLMDICNCLWRGKAFATRDAHAKGCMLSPSPASALTDYVAGLSSGSGAGDMALPLLFTMSYSPLLCVQAADHVRQLEEKEDEEVVLRVRHAGPVTAKSLGQLARRGGLELTWQDYRLGVLRHLEEDGFGGISELMYSTMRNLLDAKAKV</sequence>
<name>A0A2P5I171_DIAHE</name>
<dbReference type="InParanoid" id="A0A2P5I171"/>
<evidence type="ECO:0000256" key="4">
    <source>
        <dbReference type="ARBA" id="ARBA00022454"/>
    </source>
</evidence>
<dbReference type="EMBL" id="MAVT02000390">
    <property type="protein sequence ID" value="POS76250.1"/>
    <property type="molecule type" value="Genomic_DNA"/>
</dbReference>
<evidence type="ECO:0000256" key="2">
    <source>
        <dbReference type="ARBA" id="ARBA00004584"/>
    </source>
</evidence>
<dbReference type="GO" id="GO:0034080">
    <property type="term" value="P:CENP-A containing chromatin assembly"/>
    <property type="evidence" value="ECO:0007669"/>
    <property type="project" value="TreeGrafter"/>
</dbReference>
<keyword evidence="6" id="KW-0137">Centromere</keyword>
<dbReference type="GO" id="GO:0000070">
    <property type="term" value="P:mitotic sister chromatid segregation"/>
    <property type="evidence" value="ECO:0007669"/>
    <property type="project" value="TreeGrafter"/>
</dbReference>
<comment type="caution">
    <text evidence="8">The sequence shown here is derived from an EMBL/GenBank/DDBJ whole genome shotgun (WGS) entry which is preliminary data.</text>
</comment>
<dbReference type="GO" id="GO:0000939">
    <property type="term" value="C:inner kinetochore"/>
    <property type="evidence" value="ECO:0007669"/>
    <property type="project" value="TreeGrafter"/>
</dbReference>